<organism evidence="3 4">
    <name type="scientific">Thiohalophilus thiocyanatoxydans</name>
    <dbReference type="NCBI Taxonomy" id="381308"/>
    <lineage>
        <taxon>Bacteria</taxon>
        <taxon>Pseudomonadati</taxon>
        <taxon>Pseudomonadota</taxon>
        <taxon>Gammaproteobacteria</taxon>
        <taxon>Thiohalomonadales</taxon>
        <taxon>Thiohalophilaceae</taxon>
        <taxon>Thiohalophilus</taxon>
    </lineage>
</organism>
<dbReference type="InterPro" id="IPR035985">
    <property type="entry name" value="Ubiquitin-activating_enz"/>
</dbReference>
<accession>A0A4R8IPR4</accession>
<dbReference type="CDD" id="cd00755">
    <property type="entry name" value="YgdL_like"/>
    <property type="match status" value="1"/>
</dbReference>
<dbReference type="Proteomes" id="UP000294914">
    <property type="component" value="Unassembled WGS sequence"/>
</dbReference>
<dbReference type="EMBL" id="SOQX01000002">
    <property type="protein sequence ID" value="TDY02932.1"/>
    <property type="molecule type" value="Genomic_DNA"/>
</dbReference>
<dbReference type="Gene3D" id="3.40.50.720">
    <property type="entry name" value="NAD(P)-binding Rossmann-like Domain"/>
    <property type="match status" value="1"/>
</dbReference>
<reference evidence="3 4" key="1">
    <citation type="submission" date="2019-03" db="EMBL/GenBank/DDBJ databases">
        <title>Genomic Encyclopedia of Type Strains, Phase IV (KMG-IV): sequencing the most valuable type-strain genomes for metagenomic binning, comparative biology and taxonomic classification.</title>
        <authorList>
            <person name="Goeker M."/>
        </authorList>
    </citation>
    <scope>NUCLEOTIDE SEQUENCE [LARGE SCALE GENOMIC DNA]</scope>
    <source>
        <strain evidence="3 4">DSM 16326</strain>
    </source>
</reference>
<dbReference type="PANTHER" id="PTHR43267:SF1">
    <property type="entry name" value="TRNA THREONYLCARBAMOYLADENOSINE DEHYDRATASE"/>
    <property type="match status" value="1"/>
</dbReference>
<comment type="caution">
    <text evidence="3">The sequence shown here is derived from an EMBL/GenBank/DDBJ whole genome shotgun (WGS) entry which is preliminary data.</text>
</comment>
<name>A0A4R8IPR4_9GAMM</name>
<sequence>MTHDDYDERFGGLRRLYGEQLYPWLAQLHIAVVGLGGVGSWAVEALARTGVGTLTLIDYDTVAASNINRQLPALNDTLGEKKSTVMARRIRDINPDCQVDVIDDFINSDNLRDYLSPEKNYDYVIDAIDSIKFKTEMIAHCRRNKLPIITTGGAGGVTDPNLIHVADLSKTYNDALAAKVRNNLRSRFGFSKNPRRGFGVECVFSSQHKLYPKEDGSVSHQKPGIHGVNLDCRFGYGSAVFVTATFGMIAASRAINKALHKRQRKAQETGHD</sequence>
<proteinExistence type="predicted"/>
<evidence type="ECO:0000259" key="2">
    <source>
        <dbReference type="Pfam" id="PF00899"/>
    </source>
</evidence>
<dbReference type="PANTHER" id="PTHR43267">
    <property type="entry name" value="TRNA THREONYLCARBAMOYLADENOSINE DEHYDRATASE"/>
    <property type="match status" value="1"/>
</dbReference>
<keyword evidence="4" id="KW-1185">Reference proteome</keyword>
<dbReference type="RefSeq" id="WP_134082209.1">
    <property type="nucleotide sequence ID" value="NZ_SOQX01000002.1"/>
</dbReference>
<dbReference type="InterPro" id="IPR000594">
    <property type="entry name" value="ThiF_NAD_FAD-bd"/>
</dbReference>
<protein>
    <submittedName>
        <fullName evidence="3">tRNA A37 threonylcarbamoyladenosine dehydratase</fullName>
    </submittedName>
</protein>
<evidence type="ECO:0000256" key="1">
    <source>
        <dbReference type="SAM" id="Phobius"/>
    </source>
</evidence>
<keyword evidence="1" id="KW-1133">Transmembrane helix</keyword>
<gene>
    <name evidence="3" type="ORF">EDC23_1316</name>
</gene>
<dbReference type="GO" id="GO:0061504">
    <property type="term" value="P:cyclic threonylcarbamoyladenosine biosynthetic process"/>
    <property type="evidence" value="ECO:0007669"/>
    <property type="project" value="TreeGrafter"/>
</dbReference>
<dbReference type="SUPFAM" id="SSF69572">
    <property type="entry name" value="Activating enzymes of the ubiquitin-like proteins"/>
    <property type="match status" value="1"/>
</dbReference>
<dbReference type="InterPro" id="IPR045886">
    <property type="entry name" value="ThiF/MoeB/HesA"/>
</dbReference>
<evidence type="ECO:0000313" key="4">
    <source>
        <dbReference type="Proteomes" id="UP000294914"/>
    </source>
</evidence>
<feature type="transmembrane region" description="Helical" evidence="1">
    <location>
        <begin position="234"/>
        <end position="255"/>
    </location>
</feature>
<evidence type="ECO:0000313" key="3">
    <source>
        <dbReference type="EMBL" id="TDY02932.1"/>
    </source>
</evidence>
<keyword evidence="1" id="KW-0812">Transmembrane</keyword>
<dbReference type="AlphaFoldDB" id="A0A4R8IPR4"/>
<keyword evidence="1" id="KW-0472">Membrane</keyword>
<dbReference type="GO" id="GO:0061503">
    <property type="term" value="F:tRNA threonylcarbamoyladenosine dehydratase"/>
    <property type="evidence" value="ECO:0007669"/>
    <property type="project" value="TreeGrafter"/>
</dbReference>
<dbReference type="OrthoDB" id="9804150at2"/>
<dbReference type="NCBIfam" id="NF011696">
    <property type="entry name" value="PRK15116.1"/>
    <property type="match status" value="1"/>
</dbReference>
<dbReference type="GO" id="GO:0008641">
    <property type="term" value="F:ubiquitin-like modifier activating enzyme activity"/>
    <property type="evidence" value="ECO:0007669"/>
    <property type="project" value="InterPro"/>
</dbReference>
<dbReference type="Pfam" id="PF00899">
    <property type="entry name" value="ThiF"/>
    <property type="match status" value="1"/>
</dbReference>
<feature type="domain" description="THIF-type NAD/FAD binding fold" evidence="2">
    <location>
        <begin position="16"/>
        <end position="262"/>
    </location>
</feature>